<keyword evidence="7" id="KW-1185">Reference proteome</keyword>
<dbReference type="EMBL" id="RSCL01000014">
    <property type="protein sequence ID" value="RUT03090.1"/>
    <property type="molecule type" value="Genomic_DNA"/>
</dbReference>
<dbReference type="Gene3D" id="1.10.10.10">
    <property type="entry name" value="Winged helix-like DNA-binding domain superfamily/Winged helix DNA-binding domain"/>
    <property type="match status" value="1"/>
</dbReference>
<dbReference type="PANTHER" id="PTHR24567:SF74">
    <property type="entry name" value="HTH-TYPE TRANSCRIPTIONAL REGULATOR ARCR"/>
    <property type="match status" value="1"/>
</dbReference>
<organism evidence="6 7">
    <name type="scientific">Dulcicalothrix desertica PCC 7102</name>
    <dbReference type="NCBI Taxonomy" id="232991"/>
    <lineage>
        <taxon>Bacteria</taxon>
        <taxon>Bacillati</taxon>
        <taxon>Cyanobacteriota</taxon>
        <taxon>Cyanophyceae</taxon>
        <taxon>Nostocales</taxon>
        <taxon>Calotrichaceae</taxon>
        <taxon>Dulcicalothrix</taxon>
    </lineage>
</organism>
<dbReference type="GO" id="GO:0005829">
    <property type="term" value="C:cytosol"/>
    <property type="evidence" value="ECO:0007669"/>
    <property type="project" value="TreeGrafter"/>
</dbReference>
<evidence type="ECO:0000256" key="1">
    <source>
        <dbReference type="ARBA" id="ARBA00023015"/>
    </source>
</evidence>
<keyword evidence="2" id="KW-0238">DNA-binding</keyword>
<dbReference type="PANTHER" id="PTHR24567">
    <property type="entry name" value="CRP FAMILY TRANSCRIPTIONAL REGULATORY PROTEIN"/>
    <property type="match status" value="1"/>
</dbReference>
<dbReference type="Pfam" id="PF13545">
    <property type="entry name" value="HTH_Crp_2"/>
    <property type="match status" value="1"/>
</dbReference>
<dbReference type="PROSITE" id="PS51063">
    <property type="entry name" value="HTH_CRP_2"/>
    <property type="match status" value="1"/>
</dbReference>
<sequence length="251" mass="28354">MISAKVVRVCFQIIKKYYDMKSFINEPSEIVNFLSQSQMFQGLSKEELAIIKQIAIDQFYGKGDIIFHQGDEARGFFVIKSGRVKVFKQSAEGKEQILHVFGLGDHFAEVPAFDGKCYPASAATIEKAELLFFPRNSFVQLLEQQPTLTINMLKSFARHLRRFSHLVDNLSLREVPARLATYLLSLSERTGNAETVELDLTKGQLAAMLGTIPETLSRVFYKLSRDGLIEIDGSKISLLNRERLSKLLDGI</sequence>
<dbReference type="AlphaFoldDB" id="A0A433VAF0"/>
<evidence type="ECO:0000256" key="3">
    <source>
        <dbReference type="ARBA" id="ARBA00023163"/>
    </source>
</evidence>
<dbReference type="InterPro" id="IPR014710">
    <property type="entry name" value="RmlC-like_jellyroll"/>
</dbReference>
<dbReference type="Proteomes" id="UP000271624">
    <property type="component" value="Unassembled WGS sequence"/>
</dbReference>
<dbReference type="SUPFAM" id="SSF51206">
    <property type="entry name" value="cAMP-binding domain-like"/>
    <property type="match status" value="1"/>
</dbReference>
<protein>
    <submittedName>
        <fullName evidence="6">CarD family transcriptional regulator</fullName>
    </submittedName>
</protein>
<dbReference type="GO" id="GO:0003700">
    <property type="term" value="F:DNA-binding transcription factor activity"/>
    <property type="evidence" value="ECO:0007669"/>
    <property type="project" value="TreeGrafter"/>
</dbReference>
<comment type="caution">
    <text evidence="6">The sequence shown here is derived from an EMBL/GenBank/DDBJ whole genome shotgun (WGS) entry which is preliminary data.</text>
</comment>
<feature type="domain" description="HTH crp-type" evidence="5">
    <location>
        <begin position="173"/>
        <end position="242"/>
    </location>
</feature>
<evidence type="ECO:0000256" key="2">
    <source>
        <dbReference type="ARBA" id="ARBA00023125"/>
    </source>
</evidence>
<dbReference type="PROSITE" id="PS50042">
    <property type="entry name" value="CNMP_BINDING_3"/>
    <property type="match status" value="1"/>
</dbReference>
<dbReference type="GO" id="GO:0003677">
    <property type="term" value="F:DNA binding"/>
    <property type="evidence" value="ECO:0007669"/>
    <property type="project" value="UniProtKB-KW"/>
</dbReference>
<keyword evidence="1" id="KW-0805">Transcription regulation</keyword>
<keyword evidence="3" id="KW-0804">Transcription</keyword>
<dbReference type="InterPro" id="IPR012318">
    <property type="entry name" value="HTH_CRP"/>
</dbReference>
<dbReference type="InterPro" id="IPR018490">
    <property type="entry name" value="cNMP-bd_dom_sf"/>
</dbReference>
<dbReference type="SUPFAM" id="SSF46785">
    <property type="entry name" value="Winged helix' DNA-binding domain"/>
    <property type="match status" value="1"/>
</dbReference>
<gene>
    <name evidence="6" type="primary">fnr-1</name>
    <name evidence="6" type="ORF">DSM106972_053980</name>
</gene>
<dbReference type="InterPro" id="IPR036390">
    <property type="entry name" value="WH_DNA-bd_sf"/>
</dbReference>
<evidence type="ECO:0000259" key="5">
    <source>
        <dbReference type="PROSITE" id="PS51063"/>
    </source>
</evidence>
<evidence type="ECO:0000313" key="7">
    <source>
        <dbReference type="Proteomes" id="UP000271624"/>
    </source>
</evidence>
<dbReference type="InterPro" id="IPR000595">
    <property type="entry name" value="cNMP-bd_dom"/>
</dbReference>
<dbReference type="InterPro" id="IPR050397">
    <property type="entry name" value="Env_Response_Regulators"/>
</dbReference>
<proteinExistence type="predicted"/>
<dbReference type="InterPro" id="IPR036388">
    <property type="entry name" value="WH-like_DNA-bd_sf"/>
</dbReference>
<reference evidence="6" key="1">
    <citation type="submission" date="2018-12" db="EMBL/GenBank/DDBJ databases">
        <authorList>
            <person name="Will S."/>
            <person name="Neumann-Schaal M."/>
            <person name="Henke P."/>
        </authorList>
    </citation>
    <scope>NUCLEOTIDE SEQUENCE</scope>
    <source>
        <strain evidence="6">PCC 7102</strain>
    </source>
</reference>
<name>A0A433VAF0_9CYAN</name>
<dbReference type="SMART" id="SM00100">
    <property type="entry name" value="cNMP"/>
    <property type="match status" value="1"/>
</dbReference>
<dbReference type="CDD" id="cd00038">
    <property type="entry name" value="CAP_ED"/>
    <property type="match status" value="1"/>
</dbReference>
<evidence type="ECO:0000313" key="6">
    <source>
        <dbReference type="EMBL" id="RUT03090.1"/>
    </source>
</evidence>
<dbReference type="Gene3D" id="2.60.120.10">
    <property type="entry name" value="Jelly Rolls"/>
    <property type="match status" value="1"/>
</dbReference>
<dbReference type="Pfam" id="PF00027">
    <property type="entry name" value="cNMP_binding"/>
    <property type="match status" value="1"/>
</dbReference>
<accession>A0A433VAF0</accession>
<reference evidence="6" key="2">
    <citation type="journal article" date="2019" name="Genome Biol. Evol.">
        <title>Day and night: Metabolic profiles and evolutionary relationships of six axenic non-marine cyanobacteria.</title>
        <authorList>
            <person name="Will S.E."/>
            <person name="Henke P."/>
            <person name="Boedeker C."/>
            <person name="Huang S."/>
            <person name="Brinkmann H."/>
            <person name="Rohde M."/>
            <person name="Jarek M."/>
            <person name="Friedl T."/>
            <person name="Seufert S."/>
            <person name="Schumacher M."/>
            <person name="Overmann J."/>
            <person name="Neumann-Schaal M."/>
            <person name="Petersen J."/>
        </authorList>
    </citation>
    <scope>NUCLEOTIDE SEQUENCE [LARGE SCALE GENOMIC DNA]</scope>
    <source>
        <strain evidence="6">PCC 7102</strain>
    </source>
</reference>
<dbReference type="SMART" id="SM00419">
    <property type="entry name" value="HTH_CRP"/>
    <property type="match status" value="1"/>
</dbReference>
<feature type="domain" description="Cyclic nucleotide-binding" evidence="4">
    <location>
        <begin position="39"/>
        <end position="159"/>
    </location>
</feature>
<evidence type="ECO:0000259" key="4">
    <source>
        <dbReference type="PROSITE" id="PS50042"/>
    </source>
</evidence>